<dbReference type="AlphaFoldDB" id="A0A0N4XP01"/>
<accession>A0A0N4XP01</accession>
<evidence type="ECO:0000313" key="2">
    <source>
        <dbReference type="EMBL" id="VDL67844.1"/>
    </source>
</evidence>
<organism evidence="4">
    <name type="scientific">Nippostrongylus brasiliensis</name>
    <name type="common">Rat hookworm</name>
    <dbReference type="NCBI Taxonomy" id="27835"/>
    <lineage>
        <taxon>Eukaryota</taxon>
        <taxon>Metazoa</taxon>
        <taxon>Ecdysozoa</taxon>
        <taxon>Nematoda</taxon>
        <taxon>Chromadorea</taxon>
        <taxon>Rhabditida</taxon>
        <taxon>Rhabditina</taxon>
        <taxon>Rhabditomorpha</taxon>
        <taxon>Strongyloidea</taxon>
        <taxon>Heligmosomidae</taxon>
        <taxon>Nippostrongylus</taxon>
    </lineage>
</organism>
<feature type="compositionally biased region" description="Polar residues" evidence="1">
    <location>
        <begin position="74"/>
        <end position="91"/>
    </location>
</feature>
<dbReference type="STRING" id="27835.A0A0N4XP01"/>
<reference evidence="4" key="1">
    <citation type="submission" date="2017-02" db="UniProtKB">
        <authorList>
            <consortium name="WormBaseParasite"/>
        </authorList>
    </citation>
    <scope>IDENTIFICATION</scope>
</reference>
<proteinExistence type="predicted"/>
<sequence>MLYCRKRSLLSKKNEAADSSVSFHGNVISFSNPALDSKQDPHPIEYSMQQISSAEPGSTTFSNPVYDLETDSTEMASLENTPSTSRATSFRSENRTGDDVIATGAELTTKPVVPPRPTKAEKDKSILVENPVFEAHPDEISDV</sequence>
<evidence type="ECO:0000313" key="3">
    <source>
        <dbReference type="Proteomes" id="UP000271162"/>
    </source>
</evidence>
<reference evidence="2 3" key="2">
    <citation type="submission" date="2018-11" db="EMBL/GenBank/DDBJ databases">
        <authorList>
            <consortium name="Pathogen Informatics"/>
        </authorList>
    </citation>
    <scope>NUCLEOTIDE SEQUENCE [LARGE SCALE GENOMIC DNA]</scope>
</reference>
<dbReference type="EMBL" id="UYSL01007602">
    <property type="protein sequence ID" value="VDL67844.1"/>
    <property type="molecule type" value="Genomic_DNA"/>
</dbReference>
<evidence type="ECO:0000313" key="4">
    <source>
        <dbReference type="WBParaSite" id="NBR_0000425301-mRNA-1"/>
    </source>
</evidence>
<gene>
    <name evidence="2" type="ORF">NBR_LOCUS4255</name>
</gene>
<evidence type="ECO:0000256" key="1">
    <source>
        <dbReference type="SAM" id="MobiDB-lite"/>
    </source>
</evidence>
<protein>
    <submittedName>
        <fullName evidence="4">Ovule protein</fullName>
    </submittedName>
</protein>
<name>A0A0N4XP01_NIPBR</name>
<dbReference type="Proteomes" id="UP000271162">
    <property type="component" value="Unassembled WGS sequence"/>
</dbReference>
<keyword evidence="3" id="KW-1185">Reference proteome</keyword>
<dbReference type="WBParaSite" id="NBR_0000425301-mRNA-1">
    <property type="protein sequence ID" value="NBR_0000425301-mRNA-1"/>
    <property type="gene ID" value="NBR_0000425301"/>
</dbReference>
<feature type="region of interest" description="Disordered" evidence="1">
    <location>
        <begin position="74"/>
        <end position="126"/>
    </location>
</feature>